<proteinExistence type="predicted"/>
<dbReference type="InterPro" id="IPR033458">
    <property type="entry name" value="DUF5134"/>
</dbReference>
<feature type="transmembrane region" description="Helical" evidence="1">
    <location>
        <begin position="125"/>
        <end position="145"/>
    </location>
</feature>
<organism evidence="2 3">
    <name type="scientific">Streptacidiphilus monticola</name>
    <dbReference type="NCBI Taxonomy" id="2161674"/>
    <lineage>
        <taxon>Bacteria</taxon>
        <taxon>Bacillati</taxon>
        <taxon>Actinomycetota</taxon>
        <taxon>Actinomycetes</taxon>
        <taxon>Kitasatosporales</taxon>
        <taxon>Streptomycetaceae</taxon>
        <taxon>Streptacidiphilus</taxon>
    </lineage>
</organism>
<accession>A0ABW1G9B4</accession>
<dbReference type="RefSeq" id="WP_380586912.1">
    <property type="nucleotide sequence ID" value="NZ_JBHSQJ010000103.1"/>
</dbReference>
<feature type="transmembrane region" description="Helical" evidence="1">
    <location>
        <begin position="65"/>
        <end position="83"/>
    </location>
</feature>
<keyword evidence="1" id="KW-1133">Transmembrane helix</keyword>
<keyword evidence="1" id="KW-0472">Membrane</keyword>
<dbReference type="EMBL" id="JBHSQJ010000103">
    <property type="protein sequence ID" value="MFC5910192.1"/>
    <property type="molecule type" value="Genomic_DNA"/>
</dbReference>
<dbReference type="Proteomes" id="UP001596174">
    <property type="component" value="Unassembled WGS sequence"/>
</dbReference>
<keyword evidence="1" id="KW-0812">Transmembrane</keyword>
<evidence type="ECO:0000313" key="3">
    <source>
        <dbReference type="Proteomes" id="UP001596174"/>
    </source>
</evidence>
<reference evidence="3" key="1">
    <citation type="journal article" date="2019" name="Int. J. Syst. Evol. Microbiol.">
        <title>The Global Catalogue of Microorganisms (GCM) 10K type strain sequencing project: providing services to taxonomists for standard genome sequencing and annotation.</title>
        <authorList>
            <consortium name="The Broad Institute Genomics Platform"/>
            <consortium name="The Broad Institute Genome Sequencing Center for Infectious Disease"/>
            <person name="Wu L."/>
            <person name="Ma J."/>
        </authorList>
    </citation>
    <scope>NUCLEOTIDE SEQUENCE [LARGE SCALE GENOMIC DNA]</scope>
    <source>
        <strain evidence="3">JCM 4816</strain>
    </source>
</reference>
<protein>
    <submittedName>
        <fullName evidence="2">DUF5134 domain-containing protein</fullName>
    </submittedName>
</protein>
<dbReference type="Pfam" id="PF17197">
    <property type="entry name" value="DUF5134"/>
    <property type="match status" value="1"/>
</dbReference>
<name>A0ABW1G9B4_9ACTN</name>
<comment type="caution">
    <text evidence="2">The sequence shown here is derived from an EMBL/GenBank/DDBJ whole genome shotgun (WGS) entry which is preliminary data.</text>
</comment>
<feature type="transmembrane region" description="Helical" evidence="1">
    <location>
        <begin position="95"/>
        <end position="113"/>
    </location>
</feature>
<keyword evidence="3" id="KW-1185">Reference proteome</keyword>
<gene>
    <name evidence="2" type="ORF">ACFP3V_23595</name>
</gene>
<evidence type="ECO:0000313" key="2">
    <source>
        <dbReference type="EMBL" id="MFC5910192.1"/>
    </source>
</evidence>
<evidence type="ECO:0000256" key="1">
    <source>
        <dbReference type="SAM" id="Phobius"/>
    </source>
</evidence>
<sequence length="180" mass="18596">MRGSAVVAWLLVLLVGSAGSYCLARVCLRRGAPVTERQADASEAVMGLGMAVMALPHGWGMRLPAPLWLTVFGAAAAWSLWCAVRHRGARGHHGYHAAGHAAMLYMAVAMAASPHDGMPGMTAGAPAVTGPLLLFFCAAALRFGLRLSPAAGPDTSPTALLPHACRVIMALGMSAMLVTL</sequence>